<dbReference type="AlphaFoldDB" id="D7FE89"/>
<protein>
    <recommendedName>
        <fullName evidence="4">ApolipoL family protein</fullName>
    </recommendedName>
</protein>
<dbReference type="EMBL" id="FN598874">
    <property type="protein sequence ID" value="CBI66496.1"/>
    <property type="molecule type" value="Genomic_DNA"/>
</dbReference>
<feature type="transmembrane region" description="Helical" evidence="1">
    <location>
        <begin position="259"/>
        <end position="280"/>
    </location>
</feature>
<name>D7FE89_HELP3</name>
<accession>D7FE89</accession>
<keyword evidence="1" id="KW-0812">Transmembrane</keyword>
<organism evidence="2 3">
    <name type="scientific">Helicobacter pylori (strain B8)</name>
    <dbReference type="NCBI Taxonomy" id="693745"/>
    <lineage>
        <taxon>Bacteria</taxon>
        <taxon>Pseudomonadati</taxon>
        <taxon>Campylobacterota</taxon>
        <taxon>Epsilonproteobacteria</taxon>
        <taxon>Campylobacterales</taxon>
        <taxon>Helicobacteraceae</taxon>
        <taxon>Helicobacter</taxon>
    </lineage>
</organism>
<evidence type="ECO:0000313" key="2">
    <source>
        <dbReference type="EMBL" id="CBI66496.1"/>
    </source>
</evidence>
<dbReference type="RefSeq" id="WP_001862217.1">
    <property type="nucleotide sequence ID" value="NC_014256.1"/>
</dbReference>
<evidence type="ECO:0000313" key="3">
    <source>
        <dbReference type="Proteomes" id="UP000007091"/>
    </source>
</evidence>
<evidence type="ECO:0000256" key="1">
    <source>
        <dbReference type="SAM" id="Phobius"/>
    </source>
</evidence>
<reference evidence="2 3" key="1">
    <citation type="journal article" date="2010" name="BMC Genomics">
        <title>Sequencing, annotation, and comparative genome analysis of the gerbil-adapted Helicobacter pylori strain B8.</title>
        <authorList>
            <person name="Farnbacher M."/>
            <person name="Jahns T."/>
            <person name="Willrodt D."/>
            <person name="Daniel R."/>
            <person name="Haas R."/>
            <person name="Goesmann A."/>
            <person name="Kurtz S."/>
            <person name="Rieder G."/>
        </authorList>
    </citation>
    <scope>NUCLEOTIDE SEQUENCE [LARGE SCALE GENOMIC DNA]</scope>
    <source>
        <strain evidence="2 3">B8</strain>
    </source>
</reference>
<proteinExistence type="predicted"/>
<keyword evidence="1" id="KW-0472">Membrane</keyword>
<sequence length="340" mass="39300">MKNILGKHYMGHQIVSAQMAFYGLLSALLPETDFDEKKQKFLKDFKAGELLYQSHFKLLAKFISEELLKNSRAKIIQSNCNKALKVVEELQKAIEITIEKQIDPWIKETQEHQQEARFNLDRSKEKFISDLEKSAFSKINQFESDFRIEMHERIERDIGNNECKEIFKNELIQRTIELDENIKRRFEECEERFDEEIKKDIEQFEERVKDSLAITERIGINNFSLNPNFNMDSGIDTMGLLASIGGLVLLLITPIVGEFVLIAGVGLAFVGIGKAVWGFFDSDYKKSQQRKEVDKKLDEVCEKIAEDVRNQIESGKKGASKKIENLKAGLNDLIVCYERM</sequence>
<evidence type="ECO:0008006" key="4">
    <source>
        <dbReference type="Google" id="ProtNLM"/>
    </source>
</evidence>
<dbReference type="Proteomes" id="UP000007091">
    <property type="component" value="Chromosome"/>
</dbReference>
<dbReference type="HOGENOM" id="CLU_010061_3_0_7"/>
<feature type="transmembrane region" description="Helical" evidence="1">
    <location>
        <begin position="234"/>
        <end position="253"/>
    </location>
</feature>
<keyword evidence="1" id="KW-1133">Transmembrane helix</keyword>
<gene>
    <name evidence="2" type="ordered locus">HPB8_939</name>
</gene>
<dbReference type="KEGG" id="hpl:HPB8_939"/>